<protein>
    <submittedName>
        <fullName evidence="2">Uncharacterized protein</fullName>
    </submittedName>
</protein>
<dbReference type="AlphaFoldDB" id="A0A8H3EY85"/>
<keyword evidence="1" id="KW-0732">Signal</keyword>
<keyword evidence="3" id="KW-1185">Reference proteome</keyword>
<comment type="caution">
    <text evidence="2">The sequence shown here is derived from an EMBL/GenBank/DDBJ whole genome shotgun (WGS) entry which is preliminary data.</text>
</comment>
<accession>A0A8H3EY85</accession>
<sequence>MFLSKAASWFLLCALLYSPANAITQTNPIPTISPTLNNARSVGIHIYPLTAPILPQAVGQVLIQALFTAYIEFGGLPLGLASSFHHSVSSRAPNFDVEFELSATGNQTGEWTLTNSRIVETLSLLGYDYSNQQNVSSLVEYDFEVVIDVWMKSEVVIAKGSVKNKPSSEPTATA</sequence>
<dbReference type="OrthoDB" id="5350070at2759"/>
<dbReference type="EMBL" id="CAJPDT010000008">
    <property type="protein sequence ID" value="CAF9911016.1"/>
    <property type="molecule type" value="Genomic_DNA"/>
</dbReference>
<dbReference type="Proteomes" id="UP000664534">
    <property type="component" value="Unassembled WGS sequence"/>
</dbReference>
<evidence type="ECO:0000313" key="3">
    <source>
        <dbReference type="Proteomes" id="UP000664534"/>
    </source>
</evidence>
<name>A0A8H3EY85_9LECA</name>
<proteinExistence type="predicted"/>
<feature type="chain" id="PRO_5034270617" evidence="1">
    <location>
        <begin position="23"/>
        <end position="174"/>
    </location>
</feature>
<reference evidence="2" key="1">
    <citation type="submission" date="2021-03" db="EMBL/GenBank/DDBJ databases">
        <authorList>
            <person name="Tagirdzhanova G."/>
        </authorList>
    </citation>
    <scope>NUCLEOTIDE SEQUENCE</scope>
</reference>
<gene>
    <name evidence="2" type="ORF">IMSHALPRED_009897</name>
</gene>
<organism evidence="2 3">
    <name type="scientific">Imshaugia aleurites</name>
    <dbReference type="NCBI Taxonomy" id="172621"/>
    <lineage>
        <taxon>Eukaryota</taxon>
        <taxon>Fungi</taxon>
        <taxon>Dikarya</taxon>
        <taxon>Ascomycota</taxon>
        <taxon>Pezizomycotina</taxon>
        <taxon>Lecanoromycetes</taxon>
        <taxon>OSLEUM clade</taxon>
        <taxon>Lecanoromycetidae</taxon>
        <taxon>Lecanorales</taxon>
        <taxon>Lecanorineae</taxon>
        <taxon>Parmeliaceae</taxon>
        <taxon>Imshaugia</taxon>
    </lineage>
</organism>
<evidence type="ECO:0000313" key="2">
    <source>
        <dbReference type="EMBL" id="CAF9911016.1"/>
    </source>
</evidence>
<feature type="signal peptide" evidence="1">
    <location>
        <begin position="1"/>
        <end position="22"/>
    </location>
</feature>
<evidence type="ECO:0000256" key="1">
    <source>
        <dbReference type="SAM" id="SignalP"/>
    </source>
</evidence>